<dbReference type="Pfam" id="PF01037">
    <property type="entry name" value="AsnC_trans_reg"/>
    <property type="match status" value="1"/>
</dbReference>
<dbReference type="RefSeq" id="WP_157927237.1">
    <property type="nucleotide sequence ID" value="NZ_LT841358.1"/>
</dbReference>
<dbReference type="InterPro" id="IPR011008">
    <property type="entry name" value="Dimeric_a/b-barrel"/>
</dbReference>
<evidence type="ECO:0000313" key="2">
    <source>
        <dbReference type="EMBL" id="SMH71229.1"/>
    </source>
</evidence>
<proteinExistence type="predicted"/>
<protein>
    <submittedName>
        <fullName evidence="2">Transcriptional regulator, AsnC family (Modular protein)</fullName>
    </submittedName>
</protein>
<evidence type="ECO:0000313" key="3">
    <source>
        <dbReference type="Proteomes" id="UP000230607"/>
    </source>
</evidence>
<dbReference type="EMBL" id="LT841358">
    <property type="protein sequence ID" value="SMH71229.1"/>
    <property type="molecule type" value="Genomic_DNA"/>
</dbReference>
<dbReference type="Proteomes" id="UP000230607">
    <property type="component" value="Chromosome 1"/>
</dbReference>
<organism evidence="2 3">
    <name type="scientific">Candidatus Nitrosotalea okcheonensis</name>
    <dbReference type="NCBI Taxonomy" id="1903276"/>
    <lineage>
        <taxon>Archaea</taxon>
        <taxon>Nitrososphaerota</taxon>
        <taxon>Nitrososphaeria</taxon>
        <taxon>Nitrosotaleales</taxon>
        <taxon>Nitrosotaleaceae</taxon>
        <taxon>Nitrosotalea</taxon>
    </lineage>
</organism>
<evidence type="ECO:0000259" key="1">
    <source>
        <dbReference type="Pfam" id="PF01037"/>
    </source>
</evidence>
<dbReference type="OrthoDB" id="8136at2157"/>
<dbReference type="AlphaFoldDB" id="A0A2H1FEX4"/>
<keyword evidence="3" id="KW-1185">Reference proteome</keyword>
<reference evidence="3" key="1">
    <citation type="submission" date="2017-03" db="EMBL/GenBank/DDBJ databases">
        <authorList>
            <person name="Herbold C."/>
        </authorList>
    </citation>
    <scope>NUCLEOTIDE SEQUENCE [LARGE SCALE GENOMIC DNA]</scope>
</reference>
<accession>A0A2H1FEX4</accession>
<sequence length="103" mass="11896">MDLQHRTNISKQLGPVMVFILINCEQGKEASIMEKLYSIKSIKEIQQISGNYDIIVKLEAITVDIIKETINWKIRKIDGIHSTTTLLCLPLSTENRQDVMEWH</sequence>
<dbReference type="InterPro" id="IPR019887">
    <property type="entry name" value="Tscrpt_reg_AsnC/Lrp_C"/>
</dbReference>
<feature type="domain" description="Transcription regulator AsnC/Lrp ligand binding" evidence="1">
    <location>
        <begin position="20"/>
        <end position="89"/>
    </location>
</feature>
<gene>
    <name evidence="2" type="ORF">NCS_11036</name>
</gene>
<name>A0A2H1FEX4_9ARCH</name>
<dbReference type="Gene3D" id="3.30.70.920">
    <property type="match status" value="1"/>
</dbReference>
<dbReference type="SUPFAM" id="SSF54909">
    <property type="entry name" value="Dimeric alpha+beta barrel"/>
    <property type="match status" value="1"/>
</dbReference>